<evidence type="ECO:0000313" key="2">
    <source>
        <dbReference type="Proteomes" id="UP000798662"/>
    </source>
</evidence>
<dbReference type="Proteomes" id="UP000798662">
    <property type="component" value="Chromosome 1"/>
</dbReference>
<reference evidence="1" key="1">
    <citation type="submission" date="2019-11" db="EMBL/GenBank/DDBJ databases">
        <title>Nori genome reveals adaptations in red seaweeds to the harsh intertidal environment.</title>
        <authorList>
            <person name="Wang D."/>
            <person name="Mao Y."/>
        </authorList>
    </citation>
    <scope>NUCLEOTIDE SEQUENCE</scope>
    <source>
        <tissue evidence="1">Gametophyte</tissue>
    </source>
</reference>
<keyword evidence="2" id="KW-1185">Reference proteome</keyword>
<sequence>MACSELPVTLAVRENKAAEIAAELRLAEFKASVGFIQKWAQRHHLRNVALWGQVRSAIDASKRGEERLSEIRAELANNDPKNIYNMDETGLQYRCLPNRAYIAAGQRRQARGTKAMKAKDRVTLVLACNATGNHKVPISIIGSAAVPLCFKPPRPGCPLPYFSQNSAWMDSVVYEKWFNTVFVPAVRSRTTDHVIRIVDNCKAHSELTHPQVKTCFLPPNVTAILQPLDAGAIACVKRRYKKRLISLVLRAHQDKQRRIAAEAAAAGGAASMAVSAARPVAETEQPSGLPPDTGAAVAAAPSTDLGASLGHSSAGAGAWPGVSGAADFPMAAGSDGIGVVRASPSAAHSRLASPGETGPVGAFPLRATTGPPMDLTAVPALARIVETGMAPTAWLTAAVAANSFLPGSGGGADGGSEGDDDSSGHASSSSADPEEPRGQEPWPQGLNQMTNGLASAADQSEALSSSQLRAPAQSH</sequence>
<comment type="caution">
    <text evidence="1">The sequence shown here is derived from an EMBL/GenBank/DDBJ whole genome shotgun (WGS) entry which is preliminary data.</text>
</comment>
<organism evidence="1 2">
    <name type="scientific">Pyropia yezoensis</name>
    <name type="common">Susabi-nori</name>
    <name type="synonym">Porphyra yezoensis</name>
    <dbReference type="NCBI Taxonomy" id="2788"/>
    <lineage>
        <taxon>Eukaryota</taxon>
        <taxon>Rhodophyta</taxon>
        <taxon>Bangiophyceae</taxon>
        <taxon>Bangiales</taxon>
        <taxon>Bangiaceae</taxon>
        <taxon>Pyropia</taxon>
    </lineage>
</organism>
<name>A0ACC3BY47_PYRYE</name>
<gene>
    <name evidence="1" type="ORF">I4F81_005096</name>
</gene>
<proteinExistence type="predicted"/>
<accession>A0ACC3BY47</accession>
<evidence type="ECO:0000313" key="1">
    <source>
        <dbReference type="EMBL" id="KAK1862528.1"/>
    </source>
</evidence>
<dbReference type="EMBL" id="CM020618">
    <property type="protein sequence ID" value="KAK1862528.1"/>
    <property type="molecule type" value="Genomic_DNA"/>
</dbReference>
<protein>
    <submittedName>
        <fullName evidence="1">Uncharacterized protein</fullName>
    </submittedName>
</protein>